<evidence type="ECO:0000256" key="4">
    <source>
        <dbReference type="ARBA" id="ARBA00022989"/>
    </source>
</evidence>
<evidence type="ECO:0000256" key="2">
    <source>
        <dbReference type="ARBA" id="ARBA00022448"/>
    </source>
</evidence>
<evidence type="ECO:0000313" key="7">
    <source>
        <dbReference type="EMBL" id="WTU78424.1"/>
    </source>
</evidence>
<reference evidence="7" key="1">
    <citation type="submission" date="2022-10" db="EMBL/GenBank/DDBJ databases">
        <title>The complete genomes of actinobacterial strains from the NBC collection.</title>
        <authorList>
            <person name="Joergensen T.S."/>
            <person name="Alvarez Arevalo M."/>
            <person name="Sterndorff E.B."/>
            <person name="Faurdal D."/>
            <person name="Vuksanovic O."/>
            <person name="Mourched A.-S."/>
            <person name="Charusanti P."/>
            <person name="Shaw S."/>
            <person name="Blin K."/>
            <person name="Weber T."/>
        </authorList>
    </citation>
    <scope>NUCLEOTIDE SEQUENCE</scope>
    <source>
        <strain evidence="7">NBC_00049</strain>
    </source>
</reference>
<sequence>MAESSSDVQGAAGSVEAGGYRQELKRTLGPFQVFAISFAFISVAVGIFATYDEVLLTAGPVGIWLWIVAAAGQTLVALVVAQFAARIPLSGSSYQWASRLASPKIGWWFGWLTFCYLAIGVVAVDNALASQAFMPLAGMEPDEDTARLITLVVLLVQTVLAVASTRLVSLINTVAVGLELALVVVVAVALVIAVAVTGNGSAGNLTSRGVVENAPDYFAVGGGVMLAMIMGLATLVGFDSAANLAEEAKDPFRTVPRAIVGSVVAAGVLGLLFLITLTVAIDDIPRISNTGSPVAAIMRDQLGPAMERTLLVAITIAFFGAGIVAMVACSRLVFAMSRDARFPAHRLMRRVNPRTRTPIPATVLVFALGVVLMLALPGAALLELITASTILPALTYGSTIVLYLAVRGRLSRQKGAFNLGRFELPVAICALVWTLVALFVLVAPEEALVSVVIVAGLLVLGGLFFAALLTFDRKALETEPGEVDAFTK</sequence>
<feature type="transmembrane region" description="Helical" evidence="6">
    <location>
        <begin position="148"/>
        <end position="168"/>
    </location>
</feature>
<keyword evidence="4 6" id="KW-1133">Transmembrane helix</keyword>
<dbReference type="EMBL" id="CP108264">
    <property type="protein sequence ID" value="WTU78424.1"/>
    <property type="molecule type" value="Genomic_DNA"/>
</dbReference>
<name>A0AAU2K3W1_9ACTN</name>
<feature type="transmembrane region" description="Helical" evidence="6">
    <location>
        <begin position="384"/>
        <end position="404"/>
    </location>
</feature>
<dbReference type="GO" id="GO:0022857">
    <property type="term" value="F:transmembrane transporter activity"/>
    <property type="evidence" value="ECO:0007669"/>
    <property type="project" value="InterPro"/>
</dbReference>
<protein>
    <submittedName>
        <fullName evidence="7">Amino acid permease</fullName>
    </submittedName>
</protein>
<keyword evidence="2" id="KW-0813">Transport</keyword>
<dbReference type="Gene3D" id="1.20.1740.10">
    <property type="entry name" value="Amino acid/polyamine transporter I"/>
    <property type="match status" value="1"/>
</dbReference>
<evidence type="ECO:0000256" key="5">
    <source>
        <dbReference type="ARBA" id="ARBA00023136"/>
    </source>
</evidence>
<feature type="transmembrane region" description="Helical" evidence="6">
    <location>
        <begin position="217"/>
        <end position="238"/>
    </location>
</feature>
<feature type="transmembrane region" description="Helical" evidence="6">
    <location>
        <begin position="63"/>
        <end position="84"/>
    </location>
</feature>
<dbReference type="InterPro" id="IPR002293">
    <property type="entry name" value="AA/rel_permease1"/>
</dbReference>
<dbReference type="GO" id="GO:0016020">
    <property type="term" value="C:membrane"/>
    <property type="evidence" value="ECO:0007669"/>
    <property type="project" value="UniProtKB-SubCell"/>
</dbReference>
<evidence type="ECO:0000256" key="1">
    <source>
        <dbReference type="ARBA" id="ARBA00004141"/>
    </source>
</evidence>
<feature type="transmembrane region" description="Helical" evidence="6">
    <location>
        <begin position="448"/>
        <end position="471"/>
    </location>
</feature>
<keyword evidence="3 6" id="KW-0812">Transmembrane</keyword>
<feature type="transmembrane region" description="Helical" evidence="6">
    <location>
        <begin position="424"/>
        <end position="442"/>
    </location>
</feature>
<dbReference type="Pfam" id="PF13520">
    <property type="entry name" value="AA_permease_2"/>
    <property type="match status" value="1"/>
</dbReference>
<dbReference type="PIRSF" id="PIRSF006060">
    <property type="entry name" value="AA_transporter"/>
    <property type="match status" value="1"/>
</dbReference>
<gene>
    <name evidence="7" type="ORF">OG327_36815</name>
</gene>
<feature type="transmembrane region" description="Helical" evidence="6">
    <location>
        <begin position="105"/>
        <end position="128"/>
    </location>
</feature>
<feature type="transmembrane region" description="Helical" evidence="6">
    <location>
        <begin position="357"/>
        <end position="378"/>
    </location>
</feature>
<keyword evidence="5 6" id="KW-0472">Membrane</keyword>
<accession>A0AAU2K3W1</accession>
<feature type="transmembrane region" description="Helical" evidence="6">
    <location>
        <begin position="180"/>
        <end position="197"/>
    </location>
</feature>
<proteinExistence type="predicted"/>
<feature type="transmembrane region" description="Helical" evidence="6">
    <location>
        <begin position="310"/>
        <end position="336"/>
    </location>
</feature>
<evidence type="ECO:0000256" key="6">
    <source>
        <dbReference type="SAM" id="Phobius"/>
    </source>
</evidence>
<feature type="transmembrane region" description="Helical" evidence="6">
    <location>
        <begin position="259"/>
        <end position="281"/>
    </location>
</feature>
<feature type="transmembrane region" description="Helical" evidence="6">
    <location>
        <begin position="31"/>
        <end position="51"/>
    </location>
</feature>
<dbReference type="PANTHER" id="PTHR45649:SF26">
    <property type="entry name" value="OS04G0435100 PROTEIN"/>
    <property type="match status" value="1"/>
</dbReference>
<organism evidence="7">
    <name type="scientific">Streptomyces sp. NBC_00049</name>
    <dbReference type="NCBI Taxonomy" id="2903617"/>
    <lineage>
        <taxon>Bacteria</taxon>
        <taxon>Bacillati</taxon>
        <taxon>Actinomycetota</taxon>
        <taxon>Actinomycetes</taxon>
        <taxon>Kitasatosporales</taxon>
        <taxon>Streptomycetaceae</taxon>
        <taxon>Streptomyces</taxon>
    </lineage>
</organism>
<dbReference type="PANTHER" id="PTHR45649">
    <property type="entry name" value="AMINO-ACID PERMEASE BAT1"/>
    <property type="match status" value="1"/>
</dbReference>
<comment type="subcellular location">
    <subcellularLocation>
        <location evidence="1">Membrane</location>
        <topology evidence="1">Multi-pass membrane protein</topology>
    </subcellularLocation>
</comment>
<dbReference type="AlphaFoldDB" id="A0AAU2K3W1"/>
<evidence type="ECO:0000256" key="3">
    <source>
        <dbReference type="ARBA" id="ARBA00022692"/>
    </source>
</evidence>